<feature type="transmembrane region" description="Helical" evidence="9">
    <location>
        <begin position="405"/>
        <end position="427"/>
    </location>
</feature>
<sequence length="582" mass="60142">MAVMGTAVLHRPAPPVTRTGSAVGRLHGVAGATAAVTVTVATSGLFVPSAIVVATTLVAMGVLVLTWLTLRPHVAALTNARTYGIAAAWALPLVVARPLFSGDVWSYLAQGLTAAGGLDPYRLGPAQALGSASVVTQHVSHYWVGTPAPYGPAWLTMSRAVALVAGDRLTASVLLYRLLALAGVVLIAWALPRLARRVGASPTGALWLGLLNPLVLWHLVAGAHNDAIMLGLMLAGMELALAGLSGAAMPGWLRFAAGAAGWLRFAGGAAGWLRFAAGAALLTVAANIKVVAAAAVCCLAAAIARRHPRAAVALLAGAAAGTVLLSTVAGFGWLPALRGSTTVYSWMAPTTAIGLLIGVVVGTHVTATAVAIANVVGAVICAPVVVRLLAAVYRGRIDPLRGLGLIFVAAVLCGPVVQPWYLLWAVLPLAASARGRRERSAVAAVSAVVAMLVPPFASGVAALVVGYLIAAAVLGAALLTLGQWPEWTDGMIRIGGRQRGVRDHIRRGTSKIPLPQARILPTLFFTSKTNFRNGKEPSMSWYPSIDLQRAALRDEVAMPLGGRPAIQHENQRSDLGSGRYRR</sequence>
<keyword evidence="2 10" id="KW-0328">Glycosyltransferase</keyword>
<reference evidence="10 11" key="1">
    <citation type="submission" date="2019-02" db="EMBL/GenBank/DDBJ databases">
        <title>Sequencing the genomes of 1000 actinobacteria strains.</title>
        <authorList>
            <person name="Klenk H.-P."/>
        </authorList>
    </citation>
    <scope>NUCLEOTIDE SEQUENCE [LARGE SCALE GENOMIC DNA]</scope>
    <source>
        <strain evidence="10 11">DSM 45162</strain>
    </source>
</reference>
<comment type="caution">
    <text evidence="10">The sequence shown here is derived from an EMBL/GenBank/DDBJ whole genome shotgun (WGS) entry which is preliminary data.</text>
</comment>
<feature type="transmembrane region" description="Helical" evidence="9">
    <location>
        <begin position="279"/>
        <end position="304"/>
    </location>
</feature>
<dbReference type="Pfam" id="PF26314">
    <property type="entry name" value="MptA_B_family"/>
    <property type="match status" value="1"/>
</dbReference>
<feature type="transmembrane region" description="Helical" evidence="9">
    <location>
        <begin position="174"/>
        <end position="192"/>
    </location>
</feature>
<evidence type="ECO:0000256" key="2">
    <source>
        <dbReference type="ARBA" id="ARBA00022676"/>
    </source>
</evidence>
<dbReference type="EMBL" id="SHKY01000001">
    <property type="protein sequence ID" value="RZU51369.1"/>
    <property type="molecule type" value="Genomic_DNA"/>
</dbReference>
<feature type="transmembrane region" description="Helical" evidence="9">
    <location>
        <begin position="439"/>
        <end position="457"/>
    </location>
</feature>
<evidence type="ECO:0000256" key="8">
    <source>
        <dbReference type="SAM" id="MobiDB-lite"/>
    </source>
</evidence>
<proteinExistence type="inferred from homology"/>
<comment type="subcellular location">
    <subcellularLocation>
        <location evidence="1">Membrane</location>
        <topology evidence="1">Multi-pass membrane protein</topology>
    </subcellularLocation>
</comment>
<evidence type="ECO:0000313" key="10">
    <source>
        <dbReference type="EMBL" id="RZU51369.1"/>
    </source>
</evidence>
<evidence type="ECO:0000256" key="5">
    <source>
        <dbReference type="ARBA" id="ARBA00022989"/>
    </source>
</evidence>
<accession>A0A4Q7ZM85</accession>
<keyword evidence="11" id="KW-1185">Reference proteome</keyword>
<feature type="transmembrane region" description="Helical" evidence="9">
    <location>
        <begin position="255"/>
        <end position="273"/>
    </location>
</feature>
<dbReference type="InterPro" id="IPR049829">
    <property type="entry name" value="MptA/B-like"/>
</dbReference>
<evidence type="ECO:0000256" key="4">
    <source>
        <dbReference type="ARBA" id="ARBA00022692"/>
    </source>
</evidence>
<feature type="region of interest" description="Disordered" evidence="8">
    <location>
        <begin position="561"/>
        <end position="582"/>
    </location>
</feature>
<dbReference type="NCBIfam" id="NF038066">
    <property type="entry name" value="MptB"/>
    <property type="match status" value="1"/>
</dbReference>
<name>A0A4Q7ZM85_9ACTN</name>
<evidence type="ECO:0000256" key="7">
    <source>
        <dbReference type="ARBA" id="ARBA00043987"/>
    </source>
</evidence>
<feature type="transmembrane region" description="Helical" evidence="9">
    <location>
        <begin position="463"/>
        <end position="484"/>
    </location>
</feature>
<keyword evidence="3 10" id="KW-0808">Transferase</keyword>
<keyword evidence="5 9" id="KW-1133">Transmembrane helix</keyword>
<evidence type="ECO:0000256" key="3">
    <source>
        <dbReference type="ARBA" id="ARBA00022679"/>
    </source>
</evidence>
<gene>
    <name evidence="10" type="ORF">EV385_3196</name>
</gene>
<dbReference type="Proteomes" id="UP000292564">
    <property type="component" value="Unassembled WGS sequence"/>
</dbReference>
<feature type="transmembrane region" description="Helical" evidence="9">
    <location>
        <begin position="82"/>
        <end position="100"/>
    </location>
</feature>
<feature type="transmembrane region" description="Helical" evidence="9">
    <location>
        <begin position="45"/>
        <end position="70"/>
    </location>
</feature>
<keyword evidence="6 9" id="KW-0472">Membrane</keyword>
<dbReference type="GO" id="GO:0016757">
    <property type="term" value="F:glycosyltransferase activity"/>
    <property type="evidence" value="ECO:0007669"/>
    <property type="project" value="UniProtKB-KW"/>
</dbReference>
<evidence type="ECO:0000313" key="11">
    <source>
        <dbReference type="Proteomes" id="UP000292564"/>
    </source>
</evidence>
<keyword evidence="4 9" id="KW-0812">Transmembrane</keyword>
<feature type="transmembrane region" description="Helical" evidence="9">
    <location>
        <begin position="227"/>
        <end position="248"/>
    </location>
</feature>
<evidence type="ECO:0000256" key="1">
    <source>
        <dbReference type="ARBA" id="ARBA00004141"/>
    </source>
</evidence>
<feature type="transmembrane region" description="Helical" evidence="9">
    <location>
        <begin position="204"/>
        <end position="221"/>
    </location>
</feature>
<organism evidence="10 11">
    <name type="scientific">Krasilnikovia cinnamomea</name>
    <dbReference type="NCBI Taxonomy" id="349313"/>
    <lineage>
        <taxon>Bacteria</taxon>
        <taxon>Bacillati</taxon>
        <taxon>Actinomycetota</taxon>
        <taxon>Actinomycetes</taxon>
        <taxon>Micromonosporales</taxon>
        <taxon>Micromonosporaceae</taxon>
        <taxon>Krasilnikovia</taxon>
    </lineage>
</organism>
<evidence type="ECO:0000256" key="9">
    <source>
        <dbReference type="SAM" id="Phobius"/>
    </source>
</evidence>
<feature type="transmembrane region" description="Helical" evidence="9">
    <location>
        <begin position="372"/>
        <end position="393"/>
    </location>
</feature>
<dbReference type="GO" id="GO:0016020">
    <property type="term" value="C:membrane"/>
    <property type="evidence" value="ECO:0007669"/>
    <property type="project" value="UniProtKB-SubCell"/>
</dbReference>
<feature type="transmembrane region" description="Helical" evidence="9">
    <location>
        <begin position="311"/>
        <end position="334"/>
    </location>
</feature>
<evidence type="ECO:0000256" key="6">
    <source>
        <dbReference type="ARBA" id="ARBA00023136"/>
    </source>
</evidence>
<comment type="similarity">
    <text evidence="7">Belongs to the MptA/B family.</text>
</comment>
<feature type="transmembrane region" description="Helical" evidence="9">
    <location>
        <begin position="346"/>
        <end position="365"/>
    </location>
</feature>
<dbReference type="AlphaFoldDB" id="A0A4Q7ZM85"/>
<protein>
    <submittedName>
        <fullName evidence="10">Alpha-1,6-mannosyltransferase</fullName>
    </submittedName>
</protein>